<name>A0A2K9C255_9MOLU</name>
<keyword evidence="3" id="KW-1185">Reference proteome</keyword>
<feature type="transmembrane region" description="Helical" evidence="1">
    <location>
        <begin position="245"/>
        <end position="267"/>
    </location>
</feature>
<proteinExistence type="predicted"/>
<feature type="transmembrane region" description="Helical" evidence="1">
    <location>
        <begin position="168"/>
        <end position="192"/>
    </location>
</feature>
<dbReference type="OrthoDB" id="388031at2"/>
<feature type="transmembrane region" description="Helical" evidence="1">
    <location>
        <begin position="287"/>
        <end position="307"/>
    </location>
</feature>
<reference evidence="2 3" key="1">
    <citation type="submission" date="2017-12" db="EMBL/GenBank/DDBJ databases">
        <title>Mesoplasma syrphidae YJS, Complete Genome.</title>
        <authorList>
            <person name="Knight T.F."/>
            <person name="Citino T."/>
            <person name="Rubinstein R."/>
            <person name="Neuschaefer Z."/>
        </authorList>
    </citation>
    <scope>NUCLEOTIDE SEQUENCE [LARGE SCALE GENOMIC DNA]</scope>
    <source>
        <strain evidence="2 3">YJS</strain>
    </source>
</reference>
<evidence type="ECO:0000313" key="3">
    <source>
        <dbReference type="Proteomes" id="UP000233419"/>
    </source>
</evidence>
<feature type="transmembrane region" description="Helical" evidence="1">
    <location>
        <begin position="27"/>
        <end position="47"/>
    </location>
</feature>
<feature type="transmembrane region" description="Helical" evidence="1">
    <location>
        <begin position="101"/>
        <end position="121"/>
    </location>
</feature>
<evidence type="ECO:0000313" key="2">
    <source>
        <dbReference type="EMBL" id="AUF83559.1"/>
    </source>
</evidence>
<feature type="transmembrane region" description="Helical" evidence="1">
    <location>
        <begin position="204"/>
        <end position="224"/>
    </location>
</feature>
<feature type="transmembrane region" description="Helical" evidence="1">
    <location>
        <begin position="428"/>
        <end position="452"/>
    </location>
</feature>
<feature type="transmembrane region" description="Helical" evidence="1">
    <location>
        <begin position="141"/>
        <end position="161"/>
    </location>
</feature>
<dbReference type="Proteomes" id="UP000233419">
    <property type="component" value="Chromosome"/>
</dbReference>
<evidence type="ECO:0008006" key="4">
    <source>
        <dbReference type="Google" id="ProtNLM"/>
    </source>
</evidence>
<dbReference type="EMBL" id="CP025257">
    <property type="protein sequence ID" value="AUF83559.1"/>
    <property type="molecule type" value="Genomic_DNA"/>
</dbReference>
<keyword evidence="1" id="KW-1133">Transmembrane helix</keyword>
<accession>A0A2K9C255</accession>
<feature type="transmembrane region" description="Helical" evidence="1">
    <location>
        <begin position="393"/>
        <end position="416"/>
    </location>
</feature>
<keyword evidence="1" id="KW-0472">Membrane</keyword>
<feature type="transmembrane region" description="Helical" evidence="1">
    <location>
        <begin position="363"/>
        <end position="386"/>
    </location>
</feature>
<feature type="transmembrane region" description="Helical" evidence="1">
    <location>
        <begin position="319"/>
        <end position="343"/>
    </location>
</feature>
<dbReference type="KEGG" id="msyr:CXP39_01975"/>
<organism evidence="2 3">
    <name type="scientific">Mesoplasma syrphidae</name>
    <dbReference type="NCBI Taxonomy" id="225999"/>
    <lineage>
        <taxon>Bacteria</taxon>
        <taxon>Bacillati</taxon>
        <taxon>Mycoplasmatota</taxon>
        <taxon>Mollicutes</taxon>
        <taxon>Entomoplasmatales</taxon>
        <taxon>Entomoplasmataceae</taxon>
        <taxon>Mesoplasma</taxon>
    </lineage>
</organism>
<sequence>MLKLNLNNKLAQTKELFVTQKNDWKNFFWIFLYILLPSIWLLIRTLVITKYMNASIDTYAQWEYLNIMLEVVQETVVFPLYWWFGKINKKDKSQLKKVKDVYLLVFIVYALLIFIFSFFVADIVKVINPEKDVQEKAFFVLQLWSKVPNILLGISIIVLLNMKAYKKLGFLVVGKVFLLVIFDLLFANANVFTNNYIGLGTSSLVGAILLLIISMLFVADEFGFREFWISNRMIFSFKNSSFNRTFFSNLLASFLFSCTSNIFYLIMMAKNMNLANGSAAYWLSNQVIWSWILLLPNVLGYINKSIISTIQQKNQKQEIIIIIQFQVLSFLAIAISMLIFIPLYKPFTYFLSNSNLSLSNQSWAIFSKVICFYIFYALSQSISAYFNAKGANWILFIQTILTNIIAYLPFIALNFINKIDLHDVNVLAIMFGITLFVSFIVNLFLLIIYLAINRNKNLCITD</sequence>
<evidence type="ECO:0000256" key="1">
    <source>
        <dbReference type="SAM" id="Phobius"/>
    </source>
</evidence>
<protein>
    <recommendedName>
        <fullName evidence="4">Multidrug transporter</fullName>
    </recommendedName>
</protein>
<dbReference type="RefSeq" id="WP_027048089.1">
    <property type="nucleotide sequence ID" value="NZ_CP025257.1"/>
</dbReference>
<keyword evidence="1" id="KW-0812">Transmembrane</keyword>
<dbReference type="AlphaFoldDB" id="A0A2K9C255"/>
<gene>
    <name evidence="2" type="ORF">CXP39_01975</name>
</gene>